<protein>
    <recommendedName>
        <fullName evidence="4">Zinc-ribbon 15 domain-containing protein</fullName>
    </recommendedName>
</protein>
<proteinExistence type="predicted"/>
<organism evidence="2 3">
    <name type="scientific">Aureobasidium melanogenum (strain CBS 110374)</name>
    <name type="common">Aureobasidium pullulans var. melanogenum</name>
    <dbReference type="NCBI Taxonomy" id="1043003"/>
    <lineage>
        <taxon>Eukaryota</taxon>
        <taxon>Fungi</taxon>
        <taxon>Dikarya</taxon>
        <taxon>Ascomycota</taxon>
        <taxon>Pezizomycotina</taxon>
        <taxon>Dothideomycetes</taxon>
        <taxon>Dothideomycetidae</taxon>
        <taxon>Dothideales</taxon>
        <taxon>Saccotheciaceae</taxon>
        <taxon>Aureobasidium</taxon>
    </lineage>
</organism>
<feature type="compositionally biased region" description="Pro residues" evidence="1">
    <location>
        <begin position="102"/>
        <end position="113"/>
    </location>
</feature>
<gene>
    <name evidence="2" type="ORF">M437DRAFT_80336</name>
</gene>
<evidence type="ECO:0000313" key="3">
    <source>
        <dbReference type="Proteomes" id="UP000030672"/>
    </source>
</evidence>
<dbReference type="STRING" id="1043003.A0A074WCT0"/>
<dbReference type="HOGENOM" id="CLU_115926_0_1_1"/>
<feature type="compositionally biased region" description="Low complexity" evidence="1">
    <location>
        <begin position="89"/>
        <end position="101"/>
    </location>
</feature>
<evidence type="ECO:0008006" key="4">
    <source>
        <dbReference type="Google" id="ProtNLM"/>
    </source>
</evidence>
<keyword evidence="3" id="KW-1185">Reference proteome</keyword>
<evidence type="ECO:0000313" key="2">
    <source>
        <dbReference type="EMBL" id="KEQ67697.1"/>
    </source>
</evidence>
<name>A0A074WCT0_AURM1</name>
<dbReference type="GeneID" id="63920708"/>
<feature type="region of interest" description="Disordered" evidence="1">
    <location>
        <begin position="83"/>
        <end position="113"/>
    </location>
</feature>
<reference evidence="2 3" key="1">
    <citation type="journal article" date="2014" name="BMC Genomics">
        <title>Genome sequencing of four Aureobasidium pullulans varieties: biotechnological potential, stress tolerance, and description of new species.</title>
        <authorList>
            <person name="Gostin Ar C."/>
            <person name="Ohm R.A."/>
            <person name="Kogej T."/>
            <person name="Sonjak S."/>
            <person name="Turk M."/>
            <person name="Zajc J."/>
            <person name="Zalar P."/>
            <person name="Grube M."/>
            <person name="Sun H."/>
            <person name="Han J."/>
            <person name="Sharma A."/>
            <person name="Chiniquy J."/>
            <person name="Ngan C.Y."/>
            <person name="Lipzen A."/>
            <person name="Barry K."/>
            <person name="Grigoriev I.V."/>
            <person name="Gunde-Cimerman N."/>
        </authorList>
    </citation>
    <scope>NUCLEOTIDE SEQUENCE [LARGE SCALE GENOMIC DNA]</scope>
    <source>
        <strain evidence="2 3">CBS 110374</strain>
    </source>
</reference>
<evidence type="ECO:0000256" key="1">
    <source>
        <dbReference type="SAM" id="MobiDB-lite"/>
    </source>
</evidence>
<accession>A0A074WCT0</accession>
<dbReference type="Proteomes" id="UP000030672">
    <property type="component" value="Unassembled WGS sequence"/>
</dbReference>
<dbReference type="RefSeq" id="XP_040884719.1">
    <property type="nucleotide sequence ID" value="XM_041027335.1"/>
</dbReference>
<dbReference type="EMBL" id="KL584824">
    <property type="protein sequence ID" value="KEQ67697.1"/>
    <property type="molecule type" value="Genomic_DNA"/>
</dbReference>
<dbReference type="PANTHER" id="PTHR28139:SF1">
    <property type="entry name" value="UPF0768 PROTEIN YBL029C-A"/>
    <property type="match status" value="1"/>
</dbReference>
<sequence>MAFIFTCGTHTFNSLLQGYENITAQCQNCGNFSAKIYKRWEWFTFCFVPVIPFSFKPYHEVGCHICHFYQDVMHRPDVQQMMNNPQAIPMQPQQPYGAPPQQYKPPQGPPQYV</sequence>
<dbReference type="AlphaFoldDB" id="A0A074WCT0"/>
<dbReference type="PANTHER" id="PTHR28139">
    <property type="entry name" value="UPF0768 PROTEIN YBL029C-A"/>
    <property type="match status" value="1"/>
</dbReference>